<dbReference type="SMART" id="SM00463">
    <property type="entry name" value="SMR"/>
    <property type="match status" value="1"/>
</dbReference>
<dbReference type="InterPro" id="IPR005747">
    <property type="entry name" value="MutS2"/>
</dbReference>
<comment type="function">
    <text evidence="9">Endonuclease that is involved in the suppression of homologous recombination and thus may have a key role in the control of bacterial genetic diversity.</text>
</comment>
<evidence type="ECO:0000256" key="1">
    <source>
        <dbReference type="ARBA" id="ARBA00022722"/>
    </source>
</evidence>
<dbReference type="PANTHER" id="PTHR48466:SF2">
    <property type="entry name" value="OS10G0509000 PROTEIN"/>
    <property type="match status" value="1"/>
</dbReference>
<dbReference type="EC" id="3.1.-.-" evidence="9"/>
<keyword evidence="1 9" id="KW-0540">Nuclease</keyword>
<evidence type="ECO:0000313" key="13">
    <source>
        <dbReference type="Proteomes" id="UP000193435"/>
    </source>
</evidence>
<dbReference type="InterPro" id="IPR007696">
    <property type="entry name" value="DNA_mismatch_repair_MutS_core"/>
</dbReference>
<keyword evidence="10" id="KW-0175">Coiled coil</keyword>
<dbReference type="Gene3D" id="3.30.1370.110">
    <property type="match status" value="1"/>
</dbReference>
<reference evidence="12 13" key="1">
    <citation type="submission" date="2017-04" db="EMBL/GenBank/DDBJ databases">
        <authorList>
            <person name="Afonso C.L."/>
            <person name="Miller P.J."/>
            <person name="Scott M.A."/>
            <person name="Spackman E."/>
            <person name="Goraichik I."/>
            <person name="Dimitrov K.M."/>
            <person name="Suarez D.L."/>
            <person name="Swayne D.E."/>
        </authorList>
    </citation>
    <scope>NUCLEOTIDE SEQUENCE [LARGE SCALE GENOMIC DNA]</scope>
    <source>
        <strain evidence="12 13">LMG26642</strain>
    </source>
</reference>
<dbReference type="Gene3D" id="3.40.50.300">
    <property type="entry name" value="P-loop containing nucleotide triphosphate hydrolases"/>
    <property type="match status" value="1"/>
</dbReference>
<evidence type="ECO:0000256" key="9">
    <source>
        <dbReference type="HAMAP-Rule" id="MF_00092"/>
    </source>
</evidence>
<dbReference type="InterPro" id="IPR046893">
    <property type="entry name" value="MSSS"/>
</dbReference>
<comment type="function">
    <text evidence="9">Acts as a ribosome collision sensor, splitting the ribosome into its 2 subunits. Detects stalled/collided 70S ribosomes which it binds and splits by an ATP-hydrolysis driven conformational change. Acts upstream of the ribosome quality control system (RQC), a ribosome-associated complex that mediates the extraction of incompletely synthesized nascent chains from stalled ribosomes and their subsequent degradation. Probably generates substrates for RQC.</text>
</comment>
<feature type="coiled-coil region" evidence="10">
    <location>
        <begin position="515"/>
        <end position="606"/>
    </location>
</feature>
<keyword evidence="5 9" id="KW-0378">Hydrolase</keyword>
<dbReference type="GO" id="GO:0004519">
    <property type="term" value="F:endonuclease activity"/>
    <property type="evidence" value="ECO:0007669"/>
    <property type="project" value="UniProtKB-UniRule"/>
</dbReference>
<dbReference type="GO" id="GO:0043023">
    <property type="term" value="F:ribosomal large subunit binding"/>
    <property type="evidence" value="ECO:0007669"/>
    <property type="project" value="UniProtKB-UniRule"/>
</dbReference>
<dbReference type="GO" id="GO:0140664">
    <property type="term" value="F:ATP-dependent DNA damage sensor activity"/>
    <property type="evidence" value="ECO:0007669"/>
    <property type="project" value="InterPro"/>
</dbReference>
<dbReference type="Pfam" id="PF01713">
    <property type="entry name" value="Smr"/>
    <property type="match status" value="1"/>
</dbReference>
<dbReference type="GO" id="GO:0030983">
    <property type="term" value="F:mismatched DNA binding"/>
    <property type="evidence" value="ECO:0007669"/>
    <property type="project" value="InterPro"/>
</dbReference>
<keyword evidence="6 9" id="KW-0067">ATP-binding</keyword>
<evidence type="ECO:0000256" key="7">
    <source>
        <dbReference type="ARBA" id="ARBA00022884"/>
    </source>
</evidence>
<dbReference type="AlphaFoldDB" id="A0A1X7NU66"/>
<dbReference type="EMBL" id="FXBJ01000002">
    <property type="protein sequence ID" value="SMH40812.1"/>
    <property type="molecule type" value="Genomic_DNA"/>
</dbReference>
<evidence type="ECO:0000256" key="3">
    <source>
        <dbReference type="ARBA" id="ARBA00022741"/>
    </source>
</evidence>
<dbReference type="PANTHER" id="PTHR48466">
    <property type="entry name" value="OS10G0509000 PROTEIN-RELATED"/>
    <property type="match status" value="1"/>
</dbReference>
<keyword evidence="2 9" id="KW-0699">rRNA-binding</keyword>
<dbReference type="FunFam" id="3.40.50.300:FF:000830">
    <property type="entry name" value="Endonuclease MutS2"/>
    <property type="match status" value="1"/>
</dbReference>
<dbReference type="SUPFAM" id="SSF160443">
    <property type="entry name" value="SMR domain-like"/>
    <property type="match status" value="1"/>
</dbReference>
<dbReference type="InterPro" id="IPR000432">
    <property type="entry name" value="DNA_mismatch_repair_MutS_C"/>
</dbReference>
<dbReference type="Proteomes" id="UP000193435">
    <property type="component" value="Unassembled WGS sequence"/>
</dbReference>
<evidence type="ECO:0000256" key="4">
    <source>
        <dbReference type="ARBA" id="ARBA00022759"/>
    </source>
</evidence>
<evidence type="ECO:0000256" key="5">
    <source>
        <dbReference type="ARBA" id="ARBA00022801"/>
    </source>
</evidence>
<dbReference type="CDD" id="cd03280">
    <property type="entry name" value="ABC_MutS2"/>
    <property type="match status" value="1"/>
</dbReference>
<dbReference type="STRING" id="1073423.SAMN04488700_2427"/>
<gene>
    <name evidence="9" type="primary">mutS2</name>
    <name evidence="9" type="synonym">rqcU</name>
    <name evidence="12" type="ORF">SAMN04488700_2427</name>
</gene>
<organism evidence="12 13">
    <name type="scientific">Carnobacterium iners</name>
    <dbReference type="NCBI Taxonomy" id="1073423"/>
    <lineage>
        <taxon>Bacteria</taxon>
        <taxon>Bacillati</taxon>
        <taxon>Bacillota</taxon>
        <taxon>Bacilli</taxon>
        <taxon>Lactobacillales</taxon>
        <taxon>Carnobacteriaceae</taxon>
        <taxon>Carnobacterium</taxon>
    </lineage>
</organism>
<comment type="subunit">
    <text evidence="9">Homodimer. Binds to stalled ribosomes, contacting rRNA.</text>
</comment>
<dbReference type="InterPro" id="IPR027417">
    <property type="entry name" value="P-loop_NTPase"/>
</dbReference>
<dbReference type="NCBIfam" id="TIGR01069">
    <property type="entry name" value="mutS2"/>
    <property type="match status" value="1"/>
</dbReference>
<dbReference type="GO" id="GO:0072344">
    <property type="term" value="P:rescue of stalled ribosome"/>
    <property type="evidence" value="ECO:0007669"/>
    <property type="project" value="UniProtKB-UniRule"/>
</dbReference>
<dbReference type="Pfam" id="PF20297">
    <property type="entry name" value="MSSS"/>
    <property type="match status" value="1"/>
</dbReference>
<dbReference type="SMART" id="SM00534">
    <property type="entry name" value="MUTSac"/>
    <property type="match status" value="1"/>
</dbReference>
<dbReference type="InterPro" id="IPR036187">
    <property type="entry name" value="DNA_mismatch_repair_MutS_sf"/>
</dbReference>
<dbReference type="PIRSF" id="PIRSF005814">
    <property type="entry name" value="MutS_YshD"/>
    <property type="match status" value="1"/>
</dbReference>
<dbReference type="GO" id="GO:0006298">
    <property type="term" value="P:mismatch repair"/>
    <property type="evidence" value="ECO:0007669"/>
    <property type="project" value="InterPro"/>
</dbReference>
<keyword evidence="13" id="KW-1185">Reference proteome</keyword>
<comment type="similarity">
    <text evidence="9">Belongs to the DNA mismatch repair MutS family. MutS2 subfamily.</text>
</comment>
<evidence type="ECO:0000256" key="8">
    <source>
        <dbReference type="ARBA" id="ARBA00023125"/>
    </source>
</evidence>
<dbReference type="GO" id="GO:0016887">
    <property type="term" value="F:ATP hydrolysis activity"/>
    <property type="evidence" value="ECO:0007669"/>
    <property type="project" value="InterPro"/>
</dbReference>
<evidence type="ECO:0000256" key="6">
    <source>
        <dbReference type="ARBA" id="ARBA00022840"/>
    </source>
</evidence>
<proteinExistence type="inferred from homology"/>
<feature type="domain" description="Smr" evidence="11">
    <location>
        <begin position="720"/>
        <end position="795"/>
    </location>
</feature>
<dbReference type="Pfam" id="PF00488">
    <property type="entry name" value="MutS_V"/>
    <property type="match status" value="1"/>
</dbReference>
<dbReference type="InterPro" id="IPR002625">
    <property type="entry name" value="Smr_dom"/>
</dbReference>
<keyword evidence="8 9" id="KW-0238">DNA-binding</keyword>
<dbReference type="GO" id="GO:0045910">
    <property type="term" value="P:negative regulation of DNA recombination"/>
    <property type="evidence" value="ECO:0007669"/>
    <property type="project" value="InterPro"/>
</dbReference>
<dbReference type="SUPFAM" id="SSF52540">
    <property type="entry name" value="P-loop containing nucleoside triphosphate hydrolases"/>
    <property type="match status" value="1"/>
</dbReference>
<dbReference type="GO" id="GO:0019843">
    <property type="term" value="F:rRNA binding"/>
    <property type="evidence" value="ECO:0007669"/>
    <property type="project" value="UniProtKB-UniRule"/>
</dbReference>
<evidence type="ECO:0000256" key="10">
    <source>
        <dbReference type="SAM" id="Coils"/>
    </source>
</evidence>
<dbReference type="GO" id="GO:0005524">
    <property type="term" value="F:ATP binding"/>
    <property type="evidence" value="ECO:0007669"/>
    <property type="project" value="UniProtKB-UniRule"/>
</dbReference>
<dbReference type="HAMAP" id="MF_00092">
    <property type="entry name" value="MutS2"/>
    <property type="match status" value="1"/>
</dbReference>
<dbReference type="CDD" id="cd06503">
    <property type="entry name" value="ATP-synt_Fo_b"/>
    <property type="match status" value="1"/>
</dbReference>
<dbReference type="PROSITE" id="PS00486">
    <property type="entry name" value="DNA_MISMATCH_REPAIR_2"/>
    <property type="match status" value="1"/>
</dbReference>
<sequence length="796" mass="88832">MNEEVNTINKKIFQTLEFNKISKMLSHFTASELGKEQALELKPSTSLAEIERLQNETEDGVTILRLRGGMPIPKLHNVKPHLKRLQIGASLNGLEIAQIGRILRTTSEVSRFFETMKETGIELTTLYHLADNFITTPTLNQQIREAIEEDGHVLDDASTALRGIRTGIKRSETGIREKLDSLIRGKNAQYLTDAVVTMRNDRYVIPVKPEHRSRFGGVVHDQSSTGQTLFIEPQSVVDLNNRLRQLQIEERQEIDRILAELSNEIAPYANEIVNNMFLLGKLDFIGAKASYGKSITATRPLISEANEVSLLSARHPMLDSETVVPNDILIGGENQAVIITGPNTGGKTIILKTLGLLQLMGQSGLQLPVAEGSQMGLFTEIFADIGDEQSIEQSLSTFSSHMTNIVSILDNIDKKSLVIFDELGAGTDPQEGAALAIAILDQIGTIGSYVMVTSHYPELKAYGYNRPSTVNASMEFNVDTLSPTYRLLIGVPGRSNAFEISKRLGLSVEIIESARQLIDAESQDLNEMITDLENRRKMAETEYLEVRYHLDESEQLHADLQTAIQQFYSEREELMKKAREEANKIVEETEERADQIIKDLRKKQLQEPFGNNVKEHELIGAKSNLAQLHHEESLAKNKVLKKAKIDQSFKIGNDVQVMSFGQKGVLLEKVDKNHWVVQMGMLKMKIKENDIKLTTPEKEPTRRMTTAVRSSSTSHVSTQLDLRGERYENALADLDKYLDAALLANYPQVTIVHGKGTGALRTGVTEALKKHRSIKSFHYAPNNQGGNGATIVEFKS</sequence>
<keyword evidence="7 9" id="KW-0694">RNA-binding</keyword>
<dbReference type="EC" id="3.6.4.-" evidence="9"/>
<keyword evidence="3 9" id="KW-0547">Nucleotide-binding</keyword>
<dbReference type="InterPro" id="IPR036063">
    <property type="entry name" value="Smr_dom_sf"/>
</dbReference>
<dbReference type="InterPro" id="IPR045076">
    <property type="entry name" value="MutS"/>
</dbReference>
<accession>A0A1X7NU66</accession>
<dbReference type="PROSITE" id="PS50828">
    <property type="entry name" value="SMR"/>
    <property type="match status" value="1"/>
</dbReference>
<dbReference type="SMART" id="SM00533">
    <property type="entry name" value="MUTSd"/>
    <property type="match status" value="1"/>
</dbReference>
<feature type="binding site" evidence="9">
    <location>
        <begin position="341"/>
        <end position="348"/>
    </location>
    <ligand>
        <name>ATP</name>
        <dbReference type="ChEBI" id="CHEBI:30616"/>
    </ligand>
</feature>
<evidence type="ECO:0000259" key="11">
    <source>
        <dbReference type="PROSITE" id="PS50828"/>
    </source>
</evidence>
<keyword evidence="4 9" id="KW-0255">Endonuclease</keyword>
<name>A0A1X7NU66_9LACT</name>
<dbReference type="SUPFAM" id="SSF48334">
    <property type="entry name" value="DNA repair protein MutS, domain III"/>
    <property type="match status" value="1"/>
</dbReference>
<evidence type="ECO:0000256" key="2">
    <source>
        <dbReference type="ARBA" id="ARBA00022730"/>
    </source>
</evidence>
<protein>
    <recommendedName>
        <fullName evidence="9">Endonuclease MutS2</fullName>
        <ecNumber evidence="9">3.1.-.-</ecNumber>
    </recommendedName>
    <alternativeName>
        <fullName evidence="9">Ribosome-associated protein quality control-upstream factor</fullName>
        <shortName evidence="9">RQC-upstream factor</shortName>
        <shortName evidence="9">RqcU</shortName>
        <ecNumber evidence="9">3.6.4.-</ecNumber>
    </alternativeName>
</protein>
<evidence type="ECO:0000313" key="12">
    <source>
        <dbReference type="EMBL" id="SMH40812.1"/>
    </source>
</evidence>